<proteinExistence type="predicted"/>
<gene>
    <name evidence="1" type="ORF">tc2005_p118</name>
</gene>
<dbReference type="EMBL" id="KU096999">
    <property type="protein sequence ID" value="AMW36262.1"/>
    <property type="molecule type" value="Genomic_DNA"/>
</dbReference>
<accession>A0A143DH56</accession>
<reference evidence="1" key="1">
    <citation type="submission" date="2015-11" db="EMBL/GenBank/DDBJ databases">
        <authorList>
            <person name="Chen M.H."/>
            <person name="Kuo S.T."/>
            <person name="Chang P.H."/>
        </authorList>
    </citation>
    <scope>NUCLEOTIDE SEQUENCE</scope>
    <source>
        <strain evidence="1">Taiwan/2005</strain>
    </source>
</reference>
<evidence type="ECO:0000313" key="1">
    <source>
        <dbReference type="EMBL" id="AMW36262.1"/>
    </source>
</evidence>
<sequence>MEAITTEKNAWIITSSAEDISSAVSELAMGGELDTVVFKDCIEKVNKDSSLLFVRNLPPFDLMLSIVESHEATLACGTHKKQESRIHQHCIIVSPVSPAHYSQVCVNGASVEELVMKNWTVIENGKVLTPMDCARRGVKRPLPKDEPLKSQGSVFTKPKEVVKVSSVKNDADEEAKIGTGHLQAFEKAEIPSSSRAQTERWKEMMPIYLNHPIESLENYRERVLSICNFFFQKALKAIIMSRNPQENEEPDWHKLGVRNRFMYMVGCGKMQIPITKFNMTRQMMVLAMFDARMNLRPRPIYDAIIQDMKDNNQTYLVKDPGSSFYSHTKAQEAVQEFINMTYGFCV</sequence>
<organism evidence="1">
    <name type="scientific">Abalone herpesvirus Taiwan/2005</name>
    <dbReference type="NCBI Taxonomy" id="1821058"/>
    <lineage>
        <taxon>Viruses</taxon>
        <taxon>Duplodnaviria</taxon>
        <taxon>Heunggongvirae</taxon>
        <taxon>Peploviricota</taxon>
        <taxon>Herviviricetes</taxon>
        <taxon>Herpesvirales</taxon>
    </lineage>
</organism>
<protein>
    <submittedName>
        <fullName evidence="1">Uncharacterized protein</fullName>
    </submittedName>
</protein>
<name>A0A143DH56_9VIRU</name>